<gene>
    <name evidence="9" type="ORF">HJC23_001496</name>
</gene>
<sequence>MSTKNIGDVGYTFRKRFDAGWFVGEVVKIRPGAARGKDRRCIYEDGDREDLSVADLKTLAKLDPLKSRPRSISPKTSDRNSRNLETLSFRDSVRAAPSRAARNVKRCGVSPPAPRVGHSSKEMTSNIKSARYPRDEAGSAKRSDDESNPEKVRKSGRELTANVKLADYHIEEPGAIRKSAAERNIKKSSTDIKHQYLEGPKKNTEESRELILNDKNSCHQHGDAESKDSNGNQVAIRRSVRERKPTRTFEEILIAEQQQKQSDSFKRSATSVQATVATKIRKLLSSLDDDDVPVDRAAENTIGKPMEEDARDYIDDESELENPNEWLEKVASQLGAAATSQQKNRLRRMSRNSAVSSECQPTDSIQSPSFARNSPCKSTKPDVASSCSTISFSSGNDNPTVPASVLVSHSSVPVLSTSEVQTLIDVDRGLRHECLVFDGDNPKRVVGEVIVEGKMGWVEVCFGGAGLVKCRSSQLIVLPRNKFKVGDRVPPDFVAIALEVRDTKAKSKASQGKVLSIEKKPSPDKKPARTRQQIVHIDDLFYWVCPCDTFNSATDQVCKSCNDKKTSDSKRSLLLEIAENSVSDNLTSLDDAILQVPDASRPSIPKLILAKLLESKIAGLSISEFCSAPSTNIDTYFYWTCGTCTMQNTYRRGNCCACRETKGYFARSSPLLVVAEQIALKSKSAEEAYSTWPSHETRQIPRDVMESLITCIFMIGKKGNERRCRNQKLEGLDYCVAHCDPSLLTASRVDDEETCTVGSDSCGKDSSPPPSTVQRRLSLIGIGSMKESLQSFLESNIGTIENELGWAINNIEDSFLCGSASKPFALGLKVRTYFLGYGCHDGRIIKVRRQFLEDNGSQDHRPVLMYRVIYNDGDQQDWLHHNICSMRQVFDINNVDPEASFDAQIPPGTRFEMKSGVVIKVVRHKVSVQNEQIVSFIVDDSDEPSKEINLSLLKFQVAVVRRIDNQTPPFAASILEWPISYHRVQQAGNTGTTQHKVCNGLHLLNKSYKGENVAHRIQKLPNVDDPRDVRRGCKMSRWDPGNIYNYIHWDPSQCLVCEICGIDKDDNLVVICEKCHSGFHSYCLRPVMVNIPKSDWVCADCSNDAKSFSFTDFSKNIAGQQQAVLEFLNLPYKSYKDFIEENSDALSLFLPSSFNAIRQKAINQQPKKTLFSVGSILFVRSPERNDWRLPTPMLTEEEYASSVESFVAAMKYCGMTTYSEACLYPPSGNATEEMNNPALDEDDVQPLSKRNLSIFYAFKENLNRGIFPPVRVVHDEKYGFSVEALKAIPTQTLIAEYTGEVLTLDQSSESDSLMILLHSGDPKTSLIIDPTNAGNIARFLSGVNNMSLVSKRKANVRTRRFCLDGRLRVALFTSRRIEPGEKLNYDYNAGRKGQSSEQWLKGGFYDTSNFF</sequence>
<feature type="compositionally biased region" description="Polar residues" evidence="6">
    <location>
        <begin position="351"/>
        <end position="376"/>
    </location>
</feature>
<dbReference type="InterPro" id="IPR011011">
    <property type="entry name" value="Znf_FYVE_PHD"/>
</dbReference>
<dbReference type="PANTHER" id="PTHR48442:SF1">
    <property type="entry name" value="SET DOMAIN-CONTAINING PROTEIN"/>
    <property type="match status" value="1"/>
</dbReference>
<evidence type="ECO:0000256" key="2">
    <source>
        <dbReference type="ARBA" id="ARBA00022771"/>
    </source>
</evidence>
<feature type="region of interest" description="Disordered" evidence="6">
    <location>
        <begin position="337"/>
        <end position="376"/>
    </location>
</feature>
<feature type="region of interest" description="Disordered" evidence="6">
    <location>
        <begin position="218"/>
        <end position="242"/>
    </location>
</feature>
<keyword evidence="2 5" id="KW-0863">Zinc-finger</keyword>
<dbReference type="SMART" id="SM00317">
    <property type="entry name" value="SET"/>
    <property type="match status" value="1"/>
</dbReference>
<dbReference type="PROSITE" id="PS50016">
    <property type="entry name" value="ZF_PHD_2"/>
    <property type="match status" value="1"/>
</dbReference>
<feature type="domain" description="SET" evidence="8">
    <location>
        <begin position="1268"/>
        <end position="1388"/>
    </location>
</feature>
<dbReference type="InterPro" id="IPR019787">
    <property type="entry name" value="Znf_PHD-finger"/>
</dbReference>
<feature type="region of interest" description="Disordered" evidence="6">
    <location>
        <begin position="179"/>
        <end position="206"/>
    </location>
</feature>
<feature type="compositionally biased region" description="Basic and acidic residues" evidence="6">
    <location>
        <begin position="132"/>
        <end position="157"/>
    </location>
</feature>
<name>A0ABD3NU13_9STRA</name>
<dbReference type="InterPro" id="IPR001214">
    <property type="entry name" value="SET_dom"/>
</dbReference>
<dbReference type="PROSITE" id="PS50280">
    <property type="entry name" value="SET"/>
    <property type="match status" value="1"/>
</dbReference>
<keyword evidence="3" id="KW-0862">Zinc</keyword>
<evidence type="ECO:0000259" key="7">
    <source>
        <dbReference type="PROSITE" id="PS50016"/>
    </source>
</evidence>
<evidence type="ECO:0000256" key="5">
    <source>
        <dbReference type="PROSITE-ProRule" id="PRU00146"/>
    </source>
</evidence>
<proteinExistence type="predicted"/>
<dbReference type="Gene3D" id="2.170.270.10">
    <property type="entry name" value="SET domain"/>
    <property type="match status" value="1"/>
</dbReference>
<dbReference type="SUPFAM" id="SSF82199">
    <property type="entry name" value="SET domain"/>
    <property type="match status" value="1"/>
</dbReference>
<keyword evidence="10" id="KW-1185">Reference proteome</keyword>
<evidence type="ECO:0000256" key="3">
    <source>
        <dbReference type="ARBA" id="ARBA00022833"/>
    </source>
</evidence>
<feature type="domain" description="PHD-type" evidence="7">
    <location>
        <begin position="1054"/>
        <end position="1104"/>
    </location>
</feature>
<dbReference type="Pfam" id="PF00628">
    <property type="entry name" value="PHD"/>
    <property type="match status" value="1"/>
</dbReference>
<dbReference type="Gene3D" id="3.30.40.10">
    <property type="entry name" value="Zinc/RING finger domain, C3HC4 (zinc finger)"/>
    <property type="match status" value="1"/>
</dbReference>
<evidence type="ECO:0000256" key="1">
    <source>
        <dbReference type="ARBA" id="ARBA00022723"/>
    </source>
</evidence>
<accession>A0ABD3NU13</accession>
<dbReference type="InterPro" id="IPR001965">
    <property type="entry name" value="Znf_PHD"/>
</dbReference>
<dbReference type="Pfam" id="PF00856">
    <property type="entry name" value="SET"/>
    <property type="match status" value="1"/>
</dbReference>
<dbReference type="SUPFAM" id="SSF57903">
    <property type="entry name" value="FYVE/PHD zinc finger"/>
    <property type="match status" value="1"/>
</dbReference>
<dbReference type="GO" id="GO:0008270">
    <property type="term" value="F:zinc ion binding"/>
    <property type="evidence" value="ECO:0007669"/>
    <property type="project" value="UniProtKB-KW"/>
</dbReference>
<evidence type="ECO:0000256" key="6">
    <source>
        <dbReference type="SAM" id="MobiDB-lite"/>
    </source>
</evidence>
<dbReference type="InterPro" id="IPR053114">
    <property type="entry name" value="ATXR5/ATXR6"/>
</dbReference>
<dbReference type="InterPro" id="IPR046341">
    <property type="entry name" value="SET_dom_sf"/>
</dbReference>
<dbReference type="PROSITE" id="PS01358">
    <property type="entry name" value="ZF_RANBP2_1"/>
    <property type="match status" value="1"/>
</dbReference>
<keyword evidence="1" id="KW-0479">Metal-binding</keyword>
<evidence type="ECO:0000259" key="8">
    <source>
        <dbReference type="PROSITE" id="PS50280"/>
    </source>
</evidence>
<dbReference type="InterPro" id="IPR001876">
    <property type="entry name" value="Znf_RanBP2"/>
</dbReference>
<reference evidence="9 10" key="1">
    <citation type="journal article" date="2020" name="G3 (Bethesda)">
        <title>Improved Reference Genome for Cyclotella cryptica CCMP332, a Model for Cell Wall Morphogenesis, Salinity Adaptation, and Lipid Production in Diatoms (Bacillariophyta).</title>
        <authorList>
            <person name="Roberts W.R."/>
            <person name="Downey K.M."/>
            <person name="Ruck E.C."/>
            <person name="Traller J.C."/>
            <person name="Alverson A.J."/>
        </authorList>
    </citation>
    <scope>NUCLEOTIDE SEQUENCE [LARGE SCALE GENOMIC DNA]</scope>
    <source>
        <strain evidence="9 10">CCMP332</strain>
    </source>
</reference>
<feature type="compositionally biased region" description="Basic and acidic residues" evidence="6">
    <location>
        <begin position="218"/>
        <end position="228"/>
    </location>
</feature>
<evidence type="ECO:0000313" key="10">
    <source>
        <dbReference type="Proteomes" id="UP001516023"/>
    </source>
</evidence>
<dbReference type="PANTHER" id="PTHR48442">
    <property type="entry name" value="SET DOMAIN-CONTAINING PROTEIN"/>
    <property type="match status" value="1"/>
</dbReference>
<evidence type="ECO:0000256" key="4">
    <source>
        <dbReference type="ARBA" id="ARBA00022853"/>
    </source>
</evidence>
<dbReference type="SMART" id="SM00249">
    <property type="entry name" value="PHD"/>
    <property type="match status" value="1"/>
</dbReference>
<comment type="caution">
    <text evidence="9">The sequence shown here is derived from an EMBL/GenBank/DDBJ whole genome shotgun (WGS) entry which is preliminary data.</text>
</comment>
<dbReference type="GO" id="GO:0006325">
    <property type="term" value="P:chromatin organization"/>
    <property type="evidence" value="ECO:0007669"/>
    <property type="project" value="UniProtKB-KW"/>
</dbReference>
<feature type="region of interest" description="Disordered" evidence="6">
    <location>
        <begin position="64"/>
        <end position="158"/>
    </location>
</feature>
<organism evidence="9 10">
    <name type="scientific">Cyclotella cryptica</name>
    <dbReference type="NCBI Taxonomy" id="29204"/>
    <lineage>
        <taxon>Eukaryota</taxon>
        <taxon>Sar</taxon>
        <taxon>Stramenopiles</taxon>
        <taxon>Ochrophyta</taxon>
        <taxon>Bacillariophyta</taxon>
        <taxon>Coscinodiscophyceae</taxon>
        <taxon>Thalassiosirophycidae</taxon>
        <taxon>Stephanodiscales</taxon>
        <taxon>Stephanodiscaceae</taxon>
        <taxon>Cyclotella</taxon>
    </lineage>
</organism>
<evidence type="ECO:0000313" key="9">
    <source>
        <dbReference type="EMBL" id="KAL3777285.1"/>
    </source>
</evidence>
<dbReference type="InterPro" id="IPR013083">
    <property type="entry name" value="Znf_RING/FYVE/PHD"/>
</dbReference>
<dbReference type="EMBL" id="JABMIG020000454">
    <property type="protein sequence ID" value="KAL3777285.1"/>
    <property type="molecule type" value="Genomic_DNA"/>
</dbReference>
<dbReference type="Proteomes" id="UP001516023">
    <property type="component" value="Unassembled WGS sequence"/>
</dbReference>
<protein>
    <submittedName>
        <fullName evidence="9">Uncharacterized protein</fullName>
    </submittedName>
</protein>
<keyword evidence="4" id="KW-0156">Chromatin regulator</keyword>